<dbReference type="Proteomes" id="UP000767854">
    <property type="component" value="Unassembled WGS sequence"/>
</dbReference>
<evidence type="ECO:0000313" key="2">
    <source>
        <dbReference type="Proteomes" id="UP000767854"/>
    </source>
</evidence>
<evidence type="ECO:0000313" key="1">
    <source>
        <dbReference type="EMBL" id="MBM7562715.1"/>
    </source>
</evidence>
<dbReference type="EMBL" id="JAFBDT010000027">
    <property type="protein sequence ID" value="MBM7562715.1"/>
    <property type="molecule type" value="Genomic_DNA"/>
</dbReference>
<comment type="caution">
    <text evidence="1">The sequence shown here is derived from an EMBL/GenBank/DDBJ whole genome shotgun (WGS) entry which is preliminary data.</text>
</comment>
<reference evidence="1 2" key="1">
    <citation type="submission" date="2021-01" db="EMBL/GenBank/DDBJ databases">
        <title>Genomic Encyclopedia of Type Strains, Phase IV (KMG-IV): sequencing the most valuable type-strain genomes for metagenomic binning, comparative biology and taxonomic classification.</title>
        <authorList>
            <person name="Goeker M."/>
        </authorList>
    </citation>
    <scope>NUCLEOTIDE SEQUENCE [LARGE SCALE GENOMIC DNA]</scope>
    <source>
        <strain evidence="1 2">DSM 24436</strain>
    </source>
</reference>
<dbReference type="RefSeq" id="WP_204665142.1">
    <property type="nucleotide sequence ID" value="NZ_JAFBDT010000027.1"/>
</dbReference>
<organism evidence="1 2">
    <name type="scientific">Fusibacter tunisiensis</name>
    <dbReference type="NCBI Taxonomy" id="1008308"/>
    <lineage>
        <taxon>Bacteria</taxon>
        <taxon>Bacillati</taxon>
        <taxon>Bacillota</taxon>
        <taxon>Clostridia</taxon>
        <taxon>Eubacteriales</taxon>
        <taxon>Eubacteriales Family XII. Incertae Sedis</taxon>
        <taxon>Fusibacter</taxon>
    </lineage>
</organism>
<proteinExistence type="predicted"/>
<gene>
    <name evidence="1" type="ORF">JOC49_002276</name>
</gene>
<name>A0ABS2MTP2_9FIRM</name>
<accession>A0ABS2MTP2</accession>
<keyword evidence="2" id="KW-1185">Reference proteome</keyword>
<protein>
    <submittedName>
        <fullName evidence="1">ParB-like chromosome segregation protein Spo0J</fullName>
    </submittedName>
</protein>
<sequence length="405" mass="47164">MNLLKDGIDNNVVVSCDSDKKLVIDNITRTYPIYKIRLDQLYYNDQNDRIATWIAQYKTENNVSRLDLENRVDYNDLIHNFITDSNRDAIRKTQNNIALVGQQECGVVLSDGRIIDGNRRYTCLRNIERDTGKTQYFDAVILDHSIENNAKQIKMLELMLQHGVDEKVGYNPIERLVGVYTDIIDRGLLTVREYADSVNQSESDIQLEVEKAKLMVEFLEFINAPKQFHLARHFNLVDPMKELYTMLKKIRDEDKKEDLKLAVFSQFLMQPFGDTTRHARKIKKIASNNKFFDEFLDEQMPFVEKVCDELQKFPKVSNKEINMIRSNENLKKNFLHSTDKFVNKVDGDTTRNQPIKQAEKAFDSLDLIDSNILSKLSHDQKEELLEKLNSIVKAVDLLRSTLNDE</sequence>